<keyword evidence="6" id="KW-0456">Lyase</keyword>
<dbReference type="InterPro" id="IPR017595">
    <property type="entry name" value="OHCU_decarboxylase-2"/>
</dbReference>
<gene>
    <name evidence="8" type="ORF">MACH26_19500</name>
</gene>
<dbReference type="InterPro" id="IPR036778">
    <property type="entry name" value="OHCU_decarboxylase_sf"/>
</dbReference>
<accession>A0AA48HJJ0</accession>
<evidence type="ECO:0000256" key="4">
    <source>
        <dbReference type="ARBA" id="ARBA00022631"/>
    </source>
</evidence>
<dbReference type="Gene3D" id="1.10.3330.10">
    <property type="entry name" value="Oxo-4-hydroxy-4-carboxy-5-ureidoimidazoline decarboxylase"/>
    <property type="match status" value="1"/>
</dbReference>
<dbReference type="PANTHER" id="PTHR43466">
    <property type="entry name" value="2-OXO-4-HYDROXY-4-CARBOXY-5-UREIDOIMIDAZOLINE DECARBOXYLASE-RELATED"/>
    <property type="match status" value="1"/>
</dbReference>
<dbReference type="InterPro" id="IPR018020">
    <property type="entry name" value="OHCU_decarboxylase"/>
</dbReference>
<dbReference type="Proteomes" id="UP001333710">
    <property type="component" value="Chromosome"/>
</dbReference>
<evidence type="ECO:0000313" key="9">
    <source>
        <dbReference type="Proteomes" id="UP001333710"/>
    </source>
</evidence>
<dbReference type="AlphaFoldDB" id="A0AA48HJJ0"/>
<dbReference type="GO" id="GO:0019628">
    <property type="term" value="P:urate catabolic process"/>
    <property type="evidence" value="ECO:0007669"/>
    <property type="project" value="TreeGrafter"/>
</dbReference>
<evidence type="ECO:0000259" key="7">
    <source>
        <dbReference type="Pfam" id="PF09349"/>
    </source>
</evidence>
<reference evidence="8" key="1">
    <citation type="submission" date="2023-01" db="EMBL/GenBank/DDBJ databases">
        <title>Complete genome sequence of Planctobacterium marinum strain Dej080120_11.</title>
        <authorList>
            <person name="Ueki S."/>
            <person name="Maruyama F."/>
        </authorList>
    </citation>
    <scope>NUCLEOTIDE SEQUENCE</scope>
    <source>
        <strain evidence="8">Dej080120_11</strain>
    </source>
</reference>
<dbReference type="PANTHER" id="PTHR43466:SF1">
    <property type="entry name" value="2-OXO-4-HYDROXY-4-CARBOXY-5-UREIDOIMIDAZOLINE DECARBOXYLASE-RELATED"/>
    <property type="match status" value="1"/>
</dbReference>
<dbReference type="Pfam" id="PF09349">
    <property type="entry name" value="OHCU_decarbox"/>
    <property type="match status" value="1"/>
</dbReference>
<comment type="pathway">
    <text evidence="2">Purine metabolism; urate degradation; (S)-allantoin from urate: step 3/3.</text>
</comment>
<dbReference type="GO" id="GO:0051997">
    <property type="term" value="F:2-oxo-4-hydroxy-4-carboxy-5-ureidoimidazoline decarboxylase activity"/>
    <property type="evidence" value="ECO:0007669"/>
    <property type="project" value="UniProtKB-EC"/>
</dbReference>
<dbReference type="RefSeq" id="WP_338292446.1">
    <property type="nucleotide sequence ID" value="NZ_AP027272.1"/>
</dbReference>
<dbReference type="KEGG" id="pmaw:MACH26_19500"/>
<organism evidence="8 9">
    <name type="scientific">Planctobacterium marinum</name>
    <dbReference type="NCBI Taxonomy" id="1631968"/>
    <lineage>
        <taxon>Bacteria</taxon>
        <taxon>Pseudomonadati</taxon>
        <taxon>Pseudomonadota</taxon>
        <taxon>Gammaproteobacteria</taxon>
        <taxon>Alteromonadales</taxon>
        <taxon>Alteromonadaceae</taxon>
        <taxon>Planctobacterium</taxon>
    </lineage>
</organism>
<dbReference type="NCBIfam" id="NF010372">
    <property type="entry name" value="PRK13798.1"/>
    <property type="match status" value="1"/>
</dbReference>
<feature type="domain" description="Oxo-4-hydroxy-4-carboxy-5-ureidoimidazoline decarboxylase" evidence="7">
    <location>
        <begin position="7"/>
        <end position="163"/>
    </location>
</feature>
<evidence type="ECO:0000256" key="2">
    <source>
        <dbReference type="ARBA" id="ARBA00004754"/>
    </source>
</evidence>
<dbReference type="NCBIfam" id="TIGR03180">
    <property type="entry name" value="UraD_2"/>
    <property type="match status" value="1"/>
</dbReference>
<comment type="catalytic activity">
    <reaction evidence="1">
        <text>5-hydroxy-2-oxo-4-ureido-2,5-dihydro-1H-imidazole-5-carboxylate + H(+) = (S)-allantoin + CO2</text>
        <dbReference type="Rhea" id="RHEA:26301"/>
        <dbReference type="ChEBI" id="CHEBI:15378"/>
        <dbReference type="ChEBI" id="CHEBI:15678"/>
        <dbReference type="ChEBI" id="CHEBI:16526"/>
        <dbReference type="ChEBI" id="CHEBI:58639"/>
        <dbReference type="EC" id="4.1.1.97"/>
    </reaction>
</comment>
<dbReference type="SUPFAM" id="SSF158694">
    <property type="entry name" value="UraD-Like"/>
    <property type="match status" value="1"/>
</dbReference>
<evidence type="ECO:0000313" key="8">
    <source>
        <dbReference type="EMBL" id="BDX06429.1"/>
    </source>
</evidence>
<evidence type="ECO:0000256" key="3">
    <source>
        <dbReference type="ARBA" id="ARBA00012257"/>
    </source>
</evidence>
<protein>
    <recommendedName>
        <fullName evidence="3">2-oxo-4-hydroxy-4-carboxy-5-ureidoimidazoline decarboxylase</fullName>
        <ecNumber evidence="3">4.1.1.97</ecNumber>
    </recommendedName>
</protein>
<evidence type="ECO:0000256" key="5">
    <source>
        <dbReference type="ARBA" id="ARBA00022793"/>
    </source>
</evidence>
<evidence type="ECO:0000256" key="6">
    <source>
        <dbReference type="ARBA" id="ARBA00023239"/>
    </source>
</evidence>
<keyword evidence="5" id="KW-0210">Decarboxylase</keyword>
<keyword evidence="9" id="KW-1185">Reference proteome</keyword>
<name>A0AA48HJJ0_9ALTE</name>
<dbReference type="EC" id="4.1.1.97" evidence="3"/>
<keyword evidence="4" id="KW-0659">Purine metabolism</keyword>
<dbReference type="GO" id="GO:0006144">
    <property type="term" value="P:purine nucleobase metabolic process"/>
    <property type="evidence" value="ECO:0007669"/>
    <property type="project" value="UniProtKB-KW"/>
</dbReference>
<proteinExistence type="predicted"/>
<dbReference type="EMBL" id="AP027272">
    <property type="protein sequence ID" value="BDX06429.1"/>
    <property type="molecule type" value="Genomic_DNA"/>
</dbReference>
<sequence>MTLEELNQLEETACIKWFEQTCAVQIWCQKMTSARPFQSASQISTYAELFWQQCRDKDYLQAFEAHPMIGNVDTLREKFADTKNTAASEQAGAQAADEQTLQLLHQLNHEYLNKHGFIFIVFATGKSAAQMLEILQQRLPNDTETEIKLAAAEQLKITLLRINKQLQTEGTL</sequence>
<evidence type="ECO:0000256" key="1">
    <source>
        <dbReference type="ARBA" id="ARBA00001163"/>
    </source>
</evidence>